<evidence type="ECO:0000313" key="1">
    <source>
        <dbReference type="EMBL" id="MDN4369188.1"/>
    </source>
</evidence>
<accession>A0AAW7LTV1</accession>
<gene>
    <name evidence="1" type="ORF">PEY55_12940</name>
</gene>
<dbReference type="EMBL" id="JAQIHS010000014">
    <property type="protein sequence ID" value="MDN4369188.1"/>
    <property type="molecule type" value="Genomic_DNA"/>
</dbReference>
<dbReference type="Pfam" id="PF13988">
    <property type="entry name" value="DUF4225"/>
    <property type="match status" value="1"/>
</dbReference>
<name>A0AAW7LTV1_9ENTR</name>
<dbReference type="Proteomes" id="UP001169985">
    <property type="component" value="Unassembled WGS sequence"/>
</dbReference>
<reference evidence="1" key="2">
    <citation type="submission" date="2023-01" db="EMBL/GenBank/DDBJ databases">
        <authorList>
            <person name="Hamerlinck H."/>
            <person name="Aerssens A."/>
            <person name="Boelens J."/>
            <person name="Messiaen A.-S."/>
            <person name="Vandendriessche S."/>
            <person name="Velghe A."/>
            <person name="Verhasselt B."/>
            <person name="Leroux-Roels I."/>
        </authorList>
    </citation>
    <scope>NUCLEOTIDE SEQUENCE</scope>
    <source>
        <strain evidence="1">UZG-GERCF-220920-Env23</strain>
    </source>
</reference>
<proteinExistence type="predicted"/>
<reference evidence="1" key="1">
    <citation type="journal article" date="2023" name="Antimicrob Resist Infect Control">
        <title>Sanitary installations and wastewater plumbing as reservoir for the long-term circulation and transmission of carbapenemase producing Citrobacter freundii clones in a hospital setting.</title>
        <authorList>
            <person name="Hamerlinck H."/>
            <person name="Aerssens A."/>
            <person name="Boelens J."/>
            <person name="Dehaene A."/>
            <person name="McMahon M."/>
            <person name="Messiaen A.S."/>
            <person name="Vandendriessche S."/>
            <person name="Velghe A."/>
            <person name="Leroux-Roels I."/>
            <person name="Verhasselt B."/>
        </authorList>
    </citation>
    <scope>NUCLEOTIDE SEQUENCE</scope>
    <source>
        <strain evidence="1">UZG-GERCF-220920-Env23</strain>
    </source>
</reference>
<organism evidence="1 2">
    <name type="scientific">Citrobacter portucalensis</name>
    <dbReference type="NCBI Taxonomy" id="1639133"/>
    <lineage>
        <taxon>Bacteria</taxon>
        <taxon>Pseudomonadati</taxon>
        <taxon>Pseudomonadota</taxon>
        <taxon>Gammaproteobacteria</taxon>
        <taxon>Enterobacterales</taxon>
        <taxon>Enterobacteriaceae</taxon>
        <taxon>Citrobacter</taxon>
        <taxon>Citrobacter freundii complex</taxon>
    </lineage>
</organism>
<protein>
    <submittedName>
        <fullName evidence="1">DUF4225 domain-containing protein</fullName>
    </submittedName>
</protein>
<evidence type="ECO:0000313" key="2">
    <source>
        <dbReference type="Proteomes" id="UP001169985"/>
    </source>
</evidence>
<comment type="caution">
    <text evidence="1">The sequence shown here is derived from an EMBL/GenBank/DDBJ whole genome shotgun (WGS) entry which is preliminary data.</text>
</comment>
<sequence>MNGYDEMNNGFISLDHYADKELSQKRALNIELIDKQDELIRLMNSVSQKYIKWSIAKDNFISEVVSFSEQISTDVYIGNLSLQEAIDKIEQGISILKKQDNELTSRQVKQVVAVRPVFNANSQGQNGRDSVNVDLFIAGVGFVSGGLQVAAGIGVMSSGAGLIPGMLLTAHGINNLIENGYYLLYRQSYTGPVRLVYEGVGELFGLDTKTSDVIYTLVDVGLSLNSMLGYKLADNAQHLYRHINDDLLWGMKKTGITLMNSGDIMVELIGDGNTIAGQLRSY</sequence>
<dbReference type="InterPro" id="IPR025320">
    <property type="entry name" value="DUF4225"/>
</dbReference>
<dbReference type="AlphaFoldDB" id="A0AAW7LTV1"/>